<feature type="region of interest" description="Disordered" evidence="1">
    <location>
        <begin position="22"/>
        <end position="41"/>
    </location>
</feature>
<dbReference type="AlphaFoldDB" id="A0A9W7ZXR1"/>
<proteinExistence type="predicted"/>
<reference evidence="3" key="1">
    <citation type="submission" date="2022-07" db="EMBL/GenBank/DDBJ databases">
        <title>Phylogenomic reconstructions and comparative analyses of Kickxellomycotina fungi.</title>
        <authorList>
            <person name="Reynolds N.K."/>
            <person name="Stajich J.E."/>
            <person name="Barry K."/>
            <person name="Grigoriev I.V."/>
            <person name="Crous P."/>
            <person name="Smith M.E."/>
        </authorList>
    </citation>
    <scope>NUCLEOTIDE SEQUENCE</scope>
    <source>
        <strain evidence="3">NBRC 100468</strain>
    </source>
</reference>
<accession>A0A9W7ZXR1</accession>
<comment type="caution">
    <text evidence="3">The sequence shown here is derived from an EMBL/GenBank/DDBJ whole genome shotgun (WGS) entry which is preliminary data.</text>
</comment>
<feature type="non-terminal residue" evidence="3">
    <location>
        <position position="1"/>
    </location>
</feature>
<name>A0A9W7ZXR1_9FUNG</name>
<evidence type="ECO:0000313" key="3">
    <source>
        <dbReference type="EMBL" id="KAJ1912961.1"/>
    </source>
</evidence>
<evidence type="ECO:0000256" key="1">
    <source>
        <dbReference type="SAM" id="MobiDB-lite"/>
    </source>
</evidence>
<keyword evidence="4" id="KW-1185">Reference proteome</keyword>
<keyword evidence="2" id="KW-0732">Signal</keyword>
<sequence length="51" mass="5144">IAHLIVLPAIALLVSTASSVLAGVDPDTPRDGTRGPLTRDPRVLAALGASK</sequence>
<feature type="chain" id="PRO_5040823921" evidence="2">
    <location>
        <begin position="23"/>
        <end position="51"/>
    </location>
</feature>
<dbReference type="Proteomes" id="UP001150538">
    <property type="component" value="Unassembled WGS sequence"/>
</dbReference>
<dbReference type="EMBL" id="JANBPU010000298">
    <property type="protein sequence ID" value="KAJ1912961.1"/>
    <property type="molecule type" value="Genomic_DNA"/>
</dbReference>
<feature type="signal peptide" evidence="2">
    <location>
        <begin position="1"/>
        <end position="22"/>
    </location>
</feature>
<gene>
    <name evidence="3" type="ORF">H4219_005408</name>
</gene>
<evidence type="ECO:0000313" key="4">
    <source>
        <dbReference type="Proteomes" id="UP001150538"/>
    </source>
</evidence>
<protein>
    <submittedName>
        <fullName evidence="3">Uncharacterized protein</fullName>
    </submittedName>
</protein>
<evidence type="ECO:0000256" key="2">
    <source>
        <dbReference type="SAM" id="SignalP"/>
    </source>
</evidence>
<organism evidence="3 4">
    <name type="scientific">Mycoemilia scoparia</name>
    <dbReference type="NCBI Taxonomy" id="417184"/>
    <lineage>
        <taxon>Eukaryota</taxon>
        <taxon>Fungi</taxon>
        <taxon>Fungi incertae sedis</taxon>
        <taxon>Zoopagomycota</taxon>
        <taxon>Kickxellomycotina</taxon>
        <taxon>Kickxellomycetes</taxon>
        <taxon>Kickxellales</taxon>
        <taxon>Kickxellaceae</taxon>
        <taxon>Mycoemilia</taxon>
    </lineage>
</organism>
<feature type="compositionally biased region" description="Basic and acidic residues" evidence="1">
    <location>
        <begin position="27"/>
        <end position="41"/>
    </location>
</feature>